<dbReference type="InterPro" id="IPR036812">
    <property type="entry name" value="NAD(P)_OxRdtase_dom_sf"/>
</dbReference>
<gene>
    <name evidence="5" type="ORF">BN1723_013706</name>
</gene>
<evidence type="ECO:0000256" key="1">
    <source>
        <dbReference type="ARBA" id="ARBA00007905"/>
    </source>
</evidence>
<dbReference type="EMBL" id="CVQI01018446">
    <property type="protein sequence ID" value="CRK25794.1"/>
    <property type="molecule type" value="Genomic_DNA"/>
</dbReference>
<evidence type="ECO:0000313" key="5">
    <source>
        <dbReference type="EMBL" id="CRK25794.1"/>
    </source>
</evidence>
<dbReference type="GO" id="GO:0016491">
    <property type="term" value="F:oxidoreductase activity"/>
    <property type="evidence" value="ECO:0007669"/>
    <property type="project" value="UniProtKB-KW"/>
</dbReference>
<proteinExistence type="inferred from homology"/>
<evidence type="ECO:0000256" key="2">
    <source>
        <dbReference type="ARBA" id="ARBA00022857"/>
    </source>
</evidence>
<dbReference type="SUPFAM" id="SSF51430">
    <property type="entry name" value="NAD(P)-linked oxidoreductase"/>
    <property type="match status" value="1"/>
</dbReference>
<evidence type="ECO:0000256" key="3">
    <source>
        <dbReference type="ARBA" id="ARBA00023002"/>
    </source>
</evidence>
<dbReference type="Gene3D" id="3.20.20.100">
    <property type="entry name" value="NADP-dependent oxidoreductase domain"/>
    <property type="match status" value="1"/>
</dbReference>
<dbReference type="PRINTS" id="PR00069">
    <property type="entry name" value="ALDKETRDTASE"/>
</dbReference>
<name>A0A0G4LV07_VERLO</name>
<keyword evidence="2" id="KW-0521">NADP</keyword>
<dbReference type="Pfam" id="PF00248">
    <property type="entry name" value="Aldo_ket_red"/>
    <property type="match status" value="1"/>
</dbReference>
<dbReference type="AlphaFoldDB" id="A0A0G4LV07"/>
<reference evidence="6" key="1">
    <citation type="submission" date="2015-05" db="EMBL/GenBank/DDBJ databases">
        <authorList>
            <person name="Fogelqvist Johan"/>
        </authorList>
    </citation>
    <scope>NUCLEOTIDE SEQUENCE [LARGE SCALE GENOMIC DNA]</scope>
</reference>
<dbReference type="FunFam" id="3.20.20.100:FF:000007">
    <property type="entry name" value="NAD(P)H-dependent D-xylose reductase xyl1"/>
    <property type="match status" value="1"/>
</dbReference>
<evidence type="ECO:0000313" key="6">
    <source>
        <dbReference type="Proteomes" id="UP000045706"/>
    </source>
</evidence>
<sequence>MRNGGIMHLGPNEIIDEFIRVHELERPLVPPFCMEHDNQGQRNKNLVPLTRSEAHPSLHTSRRYFPLQEPKRRQLCHQLAYSHLPAIPRTTTNMSFGTKATFHTSAQIPTLGYGTWQSSPGEVSVGVYEALKAGYRHLDLAKIYQNQPEVAEGIKKAYKDIPGLNREDIFITSKLWNNSHRPEYVEAALDQTLKELELDYLDLYLIHWPVAFKRNGAADADNLFPASENGKAVDVDDDISIVDTWKALIDLPKSKVHNIGVSNFTVEHLEKVISATGVVPVVNQIERHPLLQQNDTVIKYAKEKNIHITAYSAFGNNSIDAPLLLVNDTIKAVAEKNSATPAQVLLAWAQVGGHSVIPKSVTPSRIAANFQEIKLSDEDFAAVSKIGENPVRYNIPLRYSPTWDVNIFDDEVEKKATHKIVLGA</sequence>
<evidence type="ECO:0000259" key="4">
    <source>
        <dbReference type="Pfam" id="PF00248"/>
    </source>
</evidence>
<dbReference type="Proteomes" id="UP000045706">
    <property type="component" value="Unassembled WGS sequence"/>
</dbReference>
<comment type="similarity">
    <text evidence="1">Belongs to the aldo/keto reductase family.</text>
</comment>
<dbReference type="PANTHER" id="PTHR11732">
    <property type="entry name" value="ALDO/KETO REDUCTASE"/>
    <property type="match status" value="1"/>
</dbReference>
<organism evidence="5 6">
    <name type="scientific">Verticillium longisporum</name>
    <name type="common">Verticillium dahliae var. longisporum</name>
    <dbReference type="NCBI Taxonomy" id="100787"/>
    <lineage>
        <taxon>Eukaryota</taxon>
        <taxon>Fungi</taxon>
        <taxon>Dikarya</taxon>
        <taxon>Ascomycota</taxon>
        <taxon>Pezizomycotina</taxon>
        <taxon>Sordariomycetes</taxon>
        <taxon>Hypocreomycetidae</taxon>
        <taxon>Glomerellales</taxon>
        <taxon>Plectosphaerellaceae</taxon>
        <taxon>Verticillium</taxon>
    </lineage>
</organism>
<dbReference type="InterPro" id="IPR020471">
    <property type="entry name" value="AKR"/>
</dbReference>
<accession>A0A0G4LV07</accession>
<feature type="domain" description="NADP-dependent oxidoreductase" evidence="4">
    <location>
        <begin position="111"/>
        <end position="386"/>
    </location>
</feature>
<protein>
    <recommendedName>
        <fullName evidence="4">NADP-dependent oxidoreductase domain-containing protein</fullName>
    </recommendedName>
</protein>
<dbReference type="InterPro" id="IPR023210">
    <property type="entry name" value="NADP_OxRdtase_dom"/>
</dbReference>
<keyword evidence="3" id="KW-0560">Oxidoreductase</keyword>